<sequence length="165" mass="18007">MTTVRTATRDDERRLAALDRVTWSPAVAPAPLWPEDVDFFGEDPPGDVLVAELDGAVVGYVRLRRPTALPSNRHVLQVNGLAVDPAVQRRGVGRALLRAAVEEARRRGARRLTLNVLATNPGARALYAACGFVVEGVRRGEFFLEGQYVDDVLMAVSLEPHEEPG</sequence>
<evidence type="ECO:0000259" key="3">
    <source>
        <dbReference type="PROSITE" id="PS51186"/>
    </source>
</evidence>
<proteinExistence type="predicted"/>
<gene>
    <name evidence="4" type="ORF">SAMN05660642_04070</name>
</gene>
<dbReference type="GO" id="GO:0016747">
    <property type="term" value="F:acyltransferase activity, transferring groups other than amino-acyl groups"/>
    <property type="evidence" value="ECO:0007669"/>
    <property type="project" value="InterPro"/>
</dbReference>
<keyword evidence="4" id="KW-0687">Ribonucleoprotein</keyword>
<evidence type="ECO:0000313" key="4">
    <source>
        <dbReference type="EMBL" id="SDN11122.1"/>
    </source>
</evidence>
<evidence type="ECO:0000256" key="1">
    <source>
        <dbReference type="ARBA" id="ARBA00022679"/>
    </source>
</evidence>
<keyword evidence="2" id="KW-0012">Acyltransferase</keyword>
<feature type="domain" description="N-acetyltransferase" evidence="3">
    <location>
        <begin position="2"/>
        <end position="159"/>
    </location>
</feature>
<name>A0A1G9YPZ9_9ACTN</name>
<reference evidence="5" key="1">
    <citation type="submission" date="2016-10" db="EMBL/GenBank/DDBJ databases">
        <authorList>
            <person name="Varghese N."/>
            <person name="Submissions S."/>
        </authorList>
    </citation>
    <scope>NUCLEOTIDE SEQUENCE [LARGE SCALE GENOMIC DNA]</scope>
    <source>
        <strain evidence="5">DSM 45419</strain>
    </source>
</reference>
<evidence type="ECO:0000256" key="2">
    <source>
        <dbReference type="ARBA" id="ARBA00023315"/>
    </source>
</evidence>
<dbReference type="InterPro" id="IPR000182">
    <property type="entry name" value="GNAT_dom"/>
</dbReference>
<evidence type="ECO:0000313" key="5">
    <source>
        <dbReference type="Proteomes" id="UP000198680"/>
    </source>
</evidence>
<dbReference type="GO" id="GO:0005840">
    <property type="term" value="C:ribosome"/>
    <property type="evidence" value="ECO:0007669"/>
    <property type="project" value="UniProtKB-KW"/>
</dbReference>
<dbReference type="PANTHER" id="PTHR43877">
    <property type="entry name" value="AMINOALKYLPHOSPHONATE N-ACETYLTRANSFERASE-RELATED-RELATED"/>
    <property type="match status" value="1"/>
</dbReference>
<dbReference type="Pfam" id="PF00583">
    <property type="entry name" value="Acetyltransf_1"/>
    <property type="match status" value="1"/>
</dbReference>
<dbReference type="STRING" id="1137991.SAMN05660642_04070"/>
<dbReference type="PROSITE" id="PS51186">
    <property type="entry name" value="GNAT"/>
    <property type="match status" value="1"/>
</dbReference>
<dbReference type="CDD" id="cd04301">
    <property type="entry name" value="NAT_SF"/>
    <property type="match status" value="1"/>
</dbReference>
<dbReference type="Gene3D" id="3.40.630.30">
    <property type="match status" value="1"/>
</dbReference>
<protein>
    <submittedName>
        <fullName evidence="4">Ribosomal protein S18 acetylase RimI</fullName>
    </submittedName>
</protein>
<keyword evidence="5" id="KW-1185">Reference proteome</keyword>
<keyword evidence="1" id="KW-0808">Transferase</keyword>
<dbReference type="InterPro" id="IPR016181">
    <property type="entry name" value="Acyl_CoA_acyltransferase"/>
</dbReference>
<dbReference type="SUPFAM" id="SSF55729">
    <property type="entry name" value="Acyl-CoA N-acyltransferases (Nat)"/>
    <property type="match status" value="1"/>
</dbReference>
<dbReference type="RefSeq" id="WP_091222698.1">
    <property type="nucleotide sequence ID" value="NZ_FNHE01000012.1"/>
</dbReference>
<dbReference type="AlphaFoldDB" id="A0A1G9YPZ9"/>
<keyword evidence="4" id="KW-0689">Ribosomal protein</keyword>
<organism evidence="4 5">
    <name type="scientific">Geodermatophilus siccatus</name>
    <dbReference type="NCBI Taxonomy" id="1137991"/>
    <lineage>
        <taxon>Bacteria</taxon>
        <taxon>Bacillati</taxon>
        <taxon>Actinomycetota</taxon>
        <taxon>Actinomycetes</taxon>
        <taxon>Geodermatophilales</taxon>
        <taxon>Geodermatophilaceae</taxon>
        <taxon>Geodermatophilus</taxon>
    </lineage>
</organism>
<dbReference type="Proteomes" id="UP000198680">
    <property type="component" value="Unassembled WGS sequence"/>
</dbReference>
<dbReference type="EMBL" id="FNHE01000012">
    <property type="protein sequence ID" value="SDN11122.1"/>
    <property type="molecule type" value="Genomic_DNA"/>
</dbReference>
<accession>A0A1G9YPZ9</accession>
<dbReference type="InterPro" id="IPR050832">
    <property type="entry name" value="Bact_Acetyltransf"/>
</dbReference>
<dbReference type="OrthoDB" id="9802340at2"/>